<organism evidence="2 3">
    <name type="scientific">Kipferlia bialata</name>
    <dbReference type="NCBI Taxonomy" id="797122"/>
    <lineage>
        <taxon>Eukaryota</taxon>
        <taxon>Metamonada</taxon>
        <taxon>Carpediemonas-like organisms</taxon>
        <taxon>Kipferlia</taxon>
    </lineage>
</organism>
<comment type="caution">
    <text evidence="2">The sequence shown here is derived from an EMBL/GenBank/DDBJ whole genome shotgun (WGS) entry which is preliminary data.</text>
</comment>
<proteinExistence type="predicted"/>
<dbReference type="Proteomes" id="UP000265618">
    <property type="component" value="Unassembled WGS sequence"/>
</dbReference>
<sequence>MPTRSMANSPLLMSMRASTGINLRSTAVFTSTASPMQQTSQLSQSLRSGMGTALGNRRSEPGLEESLYCDCCGVRTDAKF</sequence>
<feature type="non-terminal residue" evidence="2">
    <location>
        <position position="1"/>
    </location>
</feature>
<evidence type="ECO:0000256" key="1">
    <source>
        <dbReference type="SAM" id="MobiDB-lite"/>
    </source>
</evidence>
<protein>
    <submittedName>
        <fullName evidence="2">Uncharacterized protein</fullName>
    </submittedName>
</protein>
<name>A0A9K3GPF3_9EUKA</name>
<dbReference type="EMBL" id="BDIP01006081">
    <property type="protein sequence ID" value="GIQ90358.1"/>
    <property type="molecule type" value="Genomic_DNA"/>
</dbReference>
<evidence type="ECO:0000313" key="3">
    <source>
        <dbReference type="Proteomes" id="UP000265618"/>
    </source>
</evidence>
<dbReference type="AlphaFoldDB" id="A0A9K3GPF3"/>
<feature type="compositionally biased region" description="Low complexity" evidence="1">
    <location>
        <begin position="37"/>
        <end position="48"/>
    </location>
</feature>
<accession>A0A9K3GPF3</accession>
<reference evidence="2 3" key="1">
    <citation type="journal article" date="2018" name="PLoS ONE">
        <title>The draft genome of Kipferlia bialata reveals reductive genome evolution in fornicate parasites.</title>
        <authorList>
            <person name="Tanifuji G."/>
            <person name="Takabayashi S."/>
            <person name="Kume K."/>
            <person name="Takagi M."/>
            <person name="Nakayama T."/>
            <person name="Kamikawa R."/>
            <person name="Inagaki Y."/>
            <person name="Hashimoto T."/>
        </authorList>
    </citation>
    <scope>NUCLEOTIDE SEQUENCE [LARGE SCALE GENOMIC DNA]</scope>
    <source>
        <strain evidence="2">NY0173</strain>
    </source>
</reference>
<evidence type="ECO:0000313" key="2">
    <source>
        <dbReference type="EMBL" id="GIQ90358.1"/>
    </source>
</evidence>
<feature type="region of interest" description="Disordered" evidence="1">
    <location>
        <begin position="32"/>
        <end position="59"/>
    </location>
</feature>
<gene>
    <name evidence="2" type="ORF">KIPB_013125</name>
</gene>
<keyword evidence="3" id="KW-1185">Reference proteome</keyword>